<dbReference type="RefSeq" id="WP_138987652.1">
    <property type="nucleotide sequence ID" value="NZ_CP043869.1"/>
</dbReference>
<dbReference type="CDD" id="cd01335">
    <property type="entry name" value="Radical_SAM"/>
    <property type="match status" value="1"/>
</dbReference>
<dbReference type="PANTHER" id="PTHR43409">
    <property type="entry name" value="ANAEROBIC MAGNESIUM-PROTOPORPHYRIN IX MONOMETHYL ESTER CYCLASE-RELATED"/>
    <property type="match status" value="1"/>
</dbReference>
<dbReference type="KEGG" id="ncu:F0U83_10115"/>
<dbReference type="EMBL" id="CP043869">
    <property type="protein sequence ID" value="QEQ97038.1"/>
    <property type="molecule type" value="Genomic_DNA"/>
</dbReference>
<evidence type="ECO:0000313" key="8">
    <source>
        <dbReference type="Proteomes" id="UP000324760"/>
    </source>
</evidence>
<evidence type="ECO:0000256" key="3">
    <source>
        <dbReference type="ARBA" id="ARBA00022723"/>
    </source>
</evidence>
<keyword evidence="5" id="KW-0411">Iron-sulfur</keyword>
<dbReference type="OrthoDB" id="9777636at2"/>
<dbReference type="InterPro" id="IPR007197">
    <property type="entry name" value="rSAM"/>
</dbReference>
<reference evidence="7 8" key="1">
    <citation type="journal article" date="2019" name="Biochem. Eng. J.">
        <title>Metabolic engineering of the marine bacteria Neptunomonas concharum for the production of acetoin and meso-2,3-butanediol from acetate.</title>
        <authorList>
            <person name="Li W."/>
            <person name="Pu N."/>
            <person name="Liu C.-X."/>
            <person name="Yuan Q.-P."/>
            <person name="Li Z.-J."/>
        </authorList>
    </citation>
    <scope>NUCLEOTIDE SEQUENCE [LARGE SCALE GENOMIC DNA]</scope>
    <source>
        <strain evidence="7 8">JCM17730</strain>
    </source>
</reference>
<dbReference type="GO" id="GO:0003824">
    <property type="term" value="F:catalytic activity"/>
    <property type="evidence" value="ECO:0007669"/>
    <property type="project" value="InterPro"/>
</dbReference>
<dbReference type="InterPro" id="IPR058240">
    <property type="entry name" value="rSAM_sf"/>
</dbReference>
<dbReference type="SMART" id="SM00729">
    <property type="entry name" value="Elp3"/>
    <property type="match status" value="1"/>
</dbReference>
<dbReference type="SUPFAM" id="SSF102114">
    <property type="entry name" value="Radical SAM enzymes"/>
    <property type="match status" value="1"/>
</dbReference>
<evidence type="ECO:0000256" key="2">
    <source>
        <dbReference type="ARBA" id="ARBA00022691"/>
    </source>
</evidence>
<dbReference type="AlphaFoldDB" id="A0A5P1RBP8"/>
<proteinExistence type="predicted"/>
<keyword evidence="2" id="KW-0949">S-adenosyl-L-methionine</keyword>
<dbReference type="Proteomes" id="UP000324760">
    <property type="component" value="Chromosome"/>
</dbReference>
<dbReference type="SFLD" id="SFLDS00029">
    <property type="entry name" value="Radical_SAM"/>
    <property type="match status" value="1"/>
</dbReference>
<evidence type="ECO:0000256" key="4">
    <source>
        <dbReference type="ARBA" id="ARBA00023004"/>
    </source>
</evidence>
<keyword evidence="4" id="KW-0408">Iron</keyword>
<organism evidence="7 8">
    <name type="scientific">Neptunomonas concharum</name>
    <dbReference type="NCBI Taxonomy" id="1031538"/>
    <lineage>
        <taxon>Bacteria</taxon>
        <taxon>Pseudomonadati</taxon>
        <taxon>Pseudomonadota</taxon>
        <taxon>Gammaproteobacteria</taxon>
        <taxon>Oceanospirillales</taxon>
        <taxon>Oceanospirillaceae</taxon>
        <taxon>Neptunomonas</taxon>
    </lineage>
</organism>
<evidence type="ECO:0000313" key="7">
    <source>
        <dbReference type="EMBL" id="QEQ97038.1"/>
    </source>
</evidence>
<dbReference type="SFLD" id="SFLDG01095">
    <property type="entry name" value="Uncharacterised_Radical_SAM_Su"/>
    <property type="match status" value="1"/>
</dbReference>
<dbReference type="GO" id="GO:0046872">
    <property type="term" value="F:metal ion binding"/>
    <property type="evidence" value="ECO:0007669"/>
    <property type="project" value="UniProtKB-KW"/>
</dbReference>
<gene>
    <name evidence="7" type="ORF">F0U83_10115</name>
</gene>
<dbReference type="InterPro" id="IPR013785">
    <property type="entry name" value="Aldolase_TIM"/>
</dbReference>
<comment type="cofactor">
    <cofactor evidence="1">
        <name>[4Fe-4S] cluster</name>
        <dbReference type="ChEBI" id="CHEBI:49883"/>
    </cofactor>
</comment>
<dbReference type="InterPro" id="IPR051198">
    <property type="entry name" value="BchE-like"/>
</dbReference>
<evidence type="ECO:0000259" key="6">
    <source>
        <dbReference type="PROSITE" id="PS51918"/>
    </source>
</evidence>
<protein>
    <submittedName>
        <fullName evidence="7">Radical SAM protein</fullName>
    </submittedName>
</protein>
<dbReference type="Gene3D" id="3.20.20.70">
    <property type="entry name" value="Aldolase class I"/>
    <property type="match status" value="1"/>
</dbReference>
<name>A0A5P1RBP8_9GAMM</name>
<sequence length="299" mass="33930">MWTMPPVSYIEPLFRPPSEARSLILQVTNGCSWNHCAFCEMYTAEQKKFRPKPESELIEEIKRCGEQLSGIRRVFLADGDAMVLSYRRLKTILEAIRQYLPSVSRVTAYCLPRNLNNKTVAQLAELQALGLSMVYVGVESGDDEVLSIINKGETWQTTHDGLHKLQLAGIKRSVMVINGLGGSLYSDQHVRETARLMNATQPEYLASLVLFFSQGDQRYKASFTGKFHAMDSVELFKEMKHFISLLEMKKTIFRSDHASNLLALKGVLGADKSKFLMQLDQVIDNQHSVFLRDPSYRSL</sequence>
<keyword evidence="8" id="KW-1185">Reference proteome</keyword>
<feature type="domain" description="Radical SAM core" evidence="6">
    <location>
        <begin position="15"/>
        <end position="255"/>
    </location>
</feature>
<dbReference type="Pfam" id="PF04055">
    <property type="entry name" value="Radical_SAM"/>
    <property type="match status" value="1"/>
</dbReference>
<evidence type="ECO:0000256" key="1">
    <source>
        <dbReference type="ARBA" id="ARBA00001966"/>
    </source>
</evidence>
<dbReference type="SFLD" id="SFLDG01082">
    <property type="entry name" value="B12-binding_domain_containing"/>
    <property type="match status" value="1"/>
</dbReference>
<dbReference type="InterPro" id="IPR006638">
    <property type="entry name" value="Elp3/MiaA/NifB-like_rSAM"/>
</dbReference>
<accession>A0A5P1RBP8</accession>
<keyword evidence="3" id="KW-0479">Metal-binding</keyword>
<dbReference type="PANTHER" id="PTHR43409:SF4">
    <property type="entry name" value="RADICAL SAM SUPERFAMILY PROTEIN"/>
    <property type="match status" value="1"/>
</dbReference>
<dbReference type="GO" id="GO:0051536">
    <property type="term" value="F:iron-sulfur cluster binding"/>
    <property type="evidence" value="ECO:0007669"/>
    <property type="project" value="UniProtKB-KW"/>
</dbReference>
<dbReference type="PROSITE" id="PS51918">
    <property type="entry name" value="RADICAL_SAM"/>
    <property type="match status" value="1"/>
</dbReference>
<evidence type="ECO:0000256" key="5">
    <source>
        <dbReference type="ARBA" id="ARBA00023014"/>
    </source>
</evidence>